<feature type="region of interest" description="Disordered" evidence="1">
    <location>
        <begin position="364"/>
        <end position="392"/>
    </location>
</feature>
<gene>
    <name evidence="2" type="ORF">PILCRDRAFT_2</name>
</gene>
<organism evidence="2 3">
    <name type="scientific">Piloderma croceum (strain F 1598)</name>
    <dbReference type="NCBI Taxonomy" id="765440"/>
    <lineage>
        <taxon>Eukaryota</taxon>
        <taxon>Fungi</taxon>
        <taxon>Dikarya</taxon>
        <taxon>Basidiomycota</taxon>
        <taxon>Agaricomycotina</taxon>
        <taxon>Agaricomycetes</taxon>
        <taxon>Agaricomycetidae</taxon>
        <taxon>Atheliales</taxon>
        <taxon>Atheliaceae</taxon>
        <taxon>Piloderma</taxon>
    </lineage>
</organism>
<dbReference type="STRING" id="765440.A0A0C3GMQ2"/>
<dbReference type="Pfam" id="PF18759">
    <property type="entry name" value="Plavaka"/>
    <property type="match status" value="1"/>
</dbReference>
<dbReference type="EMBL" id="KN832970">
    <property type="protein sequence ID" value="KIM91811.1"/>
    <property type="molecule type" value="Genomic_DNA"/>
</dbReference>
<dbReference type="AlphaFoldDB" id="A0A0C3GMQ2"/>
<evidence type="ECO:0000313" key="2">
    <source>
        <dbReference type="EMBL" id="KIM91811.1"/>
    </source>
</evidence>
<name>A0A0C3GMQ2_PILCF</name>
<evidence type="ECO:0000313" key="3">
    <source>
        <dbReference type="Proteomes" id="UP000054166"/>
    </source>
</evidence>
<reference evidence="3" key="2">
    <citation type="submission" date="2015-01" db="EMBL/GenBank/DDBJ databases">
        <title>Evolutionary Origins and Diversification of the Mycorrhizal Mutualists.</title>
        <authorList>
            <consortium name="DOE Joint Genome Institute"/>
            <consortium name="Mycorrhizal Genomics Consortium"/>
            <person name="Kohler A."/>
            <person name="Kuo A."/>
            <person name="Nagy L.G."/>
            <person name="Floudas D."/>
            <person name="Copeland A."/>
            <person name="Barry K.W."/>
            <person name="Cichocki N."/>
            <person name="Veneault-Fourrey C."/>
            <person name="LaButti K."/>
            <person name="Lindquist E.A."/>
            <person name="Lipzen A."/>
            <person name="Lundell T."/>
            <person name="Morin E."/>
            <person name="Murat C."/>
            <person name="Riley R."/>
            <person name="Ohm R."/>
            <person name="Sun H."/>
            <person name="Tunlid A."/>
            <person name="Henrissat B."/>
            <person name="Grigoriev I.V."/>
            <person name="Hibbett D.S."/>
            <person name="Martin F."/>
        </authorList>
    </citation>
    <scope>NUCLEOTIDE SEQUENCE [LARGE SCALE GENOMIC DNA]</scope>
    <source>
        <strain evidence="3">F 1598</strain>
    </source>
</reference>
<sequence>MYDTIDLMPLSDLPWGSFLLQYNGVLPNSAAPLWMTAEYDIWFRNPQLLVHHILSNPDFDGEIDYAPLQEHSTTGAHRFQNFMSGDWCWKQADLISKDPDTHRSMFVPIIFSSDKTTVPYIADYPEQLLLSCVVQNWCPKCTAQANGLDDEICGRRSWEHTDMLVEAFELGVLWDEYGLVGDVVPFTDYFPRADIHELILPDILHQLIKGAFKDHVVTWIHSYIKAKHGEQAGNRILDDIDQRIALAPPFTGLHRFPEGRGFKQWMDDDSKALMKVYLPTIEGHVPSEMIQALQALIDFIYIAQNDIIDSNDLILLDDALEWFHKYHQIFQLDKLAASRVDFASREMLKGMCLSYIREKLALDTGSDNEDDPAVIPQQTGGDCEGADEDDESNAVAGPKVLAHTNLAKTGGKHTYPNHLADTINQPDFTQLIQQFIYDESSSHSDSETSSAPQDLPTFYEKITVFTSAIATFYAPSNISGIGRMCCECIHAVNTWRNGPGRYDCIFVSTDPSTEGMHGFNIAHVQLLFSFKHEGTKYPCTLIHWYSQIGNSVDKNMGMWTVKPDILEDGSPFASVIHLNTIFCATHLLPVYGDEFVPTYLSFTQSLNTFNAYYVNKYIDHHAFKIAF</sequence>
<dbReference type="InParanoid" id="A0A0C3GMQ2"/>
<dbReference type="OrthoDB" id="3199698at2759"/>
<dbReference type="HOGENOM" id="CLU_006344_1_2_1"/>
<evidence type="ECO:0000256" key="1">
    <source>
        <dbReference type="SAM" id="MobiDB-lite"/>
    </source>
</evidence>
<dbReference type="InterPro" id="IPR041078">
    <property type="entry name" value="Plavaka"/>
</dbReference>
<dbReference type="Proteomes" id="UP000054166">
    <property type="component" value="Unassembled WGS sequence"/>
</dbReference>
<accession>A0A0C3GMQ2</accession>
<proteinExistence type="predicted"/>
<reference evidence="2 3" key="1">
    <citation type="submission" date="2014-04" db="EMBL/GenBank/DDBJ databases">
        <authorList>
            <consortium name="DOE Joint Genome Institute"/>
            <person name="Kuo A."/>
            <person name="Tarkka M."/>
            <person name="Buscot F."/>
            <person name="Kohler A."/>
            <person name="Nagy L.G."/>
            <person name="Floudas D."/>
            <person name="Copeland A."/>
            <person name="Barry K.W."/>
            <person name="Cichocki N."/>
            <person name="Veneault-Fourrey C."/>
            <person name="LaButti K."/>
            <person name="Lindquist E.A."/>
            <person name="Lipzen A."/>
            <person name="Lundell T."/>
            <person name="Morin E."/>
            <person name="Murat C."/>
            <person name="Sun H."/>
            <person name="Tunlid A."/>
            <person name="Henrissat B."/>
            <person name="Grigoriev I.V."/>
            <person name="Hibbett D.S."/>
            <person name="Martin F."/>
            <person name="Nordberg H.P."/>
            <person name="Cantor M.N."/>
            <person name="Hua S.X."/>
        </authorList>
    </citation>
    <scope>NUCLEOTIDE SEQUENCE [LARGE SCALE GENOMIC DNA]</scope>
    <source>
        <strain evidence="2 3">F 1598</strain>
    </source>
</reference>
<protein>
    <submittedName>
        <fullName evidence="2">Uncharacterized protein</fullName>
    </submittedName>
</protein>
<keyword evidence="3" id="KW-1185">Reference proteome</keyword>